<reference evidence="3" key="1">
    <citation type="journal article" date="2019" name="Int. J. Syst. Evol. Microbiol.">
        <title>The Global Catalogue of Microorganisms (GCM) 10K type strain sequencing project: providing services to taxonomists for standard genome sequencing and annotation.</title>
        <authorList>
            <consortium name="The Broad Institute Genomics Platform"/>
            <consortium name="The Broad Institute Genome Sequencing Center for Infectious Disease"/>
            <person name="Wu L."/>
            <person name="Ma J."/>
        </authorList>
    </citation>
    <scope>NUCLEOTIDE SEQUENCE [LARGE SCALE GENOMIC DNA]</scope>
    <source>
        <strain evidence="3">JCM 17841</strain>
    </source>
</reference>
<evidence type="ECO:0008006" key="4">
    <source>
        <dbReference type="Google" id="ProtNLM"/>
    </source>
</evidence>
<keyword evidence="3" id="KW-1185">Reference proteome</keyword>
<feature type="transmembrane region" description="Helical" evidence="1">
    <location>
        <begin position="45"/>
        <end position="66"/>
    </location>
</feature>
<protein>
    <recommendedName>
        <fullName evidence="4">Signal peptidase I</fullName>
    </recommendedName>
</protein>
<accession>A0ABP8Q4W2</accession>
<keyword evidence="1" id="KW-1133">Transmembrane helix</keyword>
<keyword evidence="1" id="KW-0472">Membrane</keyword>
<dbReference type="InterPro" id="IPR043739">
    <property type="entry name" value="DUF5684"/>
</dbReference>
<gene>
    <name evidence="2" type="ORF">GCM10023172_12800</name>
</gene>
<evidence type="ECO:0000313" key="3">
    <source>
        <dbReference type="Proteomes" id="UP001501243"/>
    </source>
</evidence>
<dbReference type="EMBL" id="BAABGQ010000005">
    <property type="protein sequence ID" value="GAA4497593.1"/>
    <property type="molecule type" value="Genomic_DNA"/>
</dbReference>
<dbReference type="Proteomes" id="UP001501243">
    <property type="component" value="Unassembled WGS sequence"/>
</dbReference>
<evidence type="ECO:0000256" key="1">
    <source>
        <dbReference type="SAM" id="Phobius"/>
    </source>
</evidence>
<dbReference type="Pfam" id="PF18936">
    <property type="entry name" value="DUF5684"/>
    <property type="match status" value="1"/>
</dbReference>
<evidence type="ECO:0000313" key="2">
    <source>
        <dbReference type="EMBL" id="GAA4497593.1"/>
    </source>
</evidence>
<feature type="transmembrane region" description="Helical" evidence="1">
    <location>
        <begin position="78"/>
        <end position="97"/>
    </location>
</feature>
<name>A0ABP8Q4W2_9BACT</name>
<proteinExistence type="predicted"/>
<sequence length="124" mass="13610">MYMALVVFSIIGFWKLFEKAGKPGWVSLIPIYNVIVMFEIVGKPLWQLVLFLVPFANLYVLITLVVGMCKSYGKYGIGNYLFAFFLSPIAFTVWGFSADTRYVGPSEGPGAVNGSGFVGGAPTY</sequence>
<comment type="caution">
    <text evidence="2">The sequence shown here is derived from an EMBL/GenBank/DDBJ whole genome shotgun (WGS) entry which is preliminary data.</text>
</comment>
<organism evidence="2 3">
    <name type="scientific">Hymenobacter ginsengisoli</name>
    <dbReference type="NCBI Taxonomy" id="1051626"/>
    <lineage>
        <taxon>Bacteria</taxon>
        <taxon>Pseudomonadati</taxon>
        <taxon>Bacteroidota</taxon>
        <taxon>Cytophagia</taxon>
        <taxon>Cytophagales</taxon>
        <taxon>Hymenobacteraceae</taxon>
        <taxon>Hymenobacter</taxon>
    </lineage>
</organism>
<keyword evidence="1" id="KW-0812">Transmembrane</keyword>